<organism evidence="1 2">
    <name type="scientific">Dyella dinghuensis</name>
    <dbReference type="NCBI Taxonomy" id="1920169"/>
    <lineage>
        <taxon>Bacteria</taxon>
        <taxon>Pseudomonadati</taxon>
        <taxon>Pseudomonadota</taxon>
        <taxon>Gammaproteobacteria</taxon>
        <taxon>Lysobacterales</taxon>
        <taxon>Rhodanobacteraceae</taxon>
        <taxon>Dyella</taxon>
    </lineage>
</organism>
<dbReference type="OrthoDB" id="5953968at2"/>
<keyword evidence="2" id="KW-1185">Reference proteome</keyword>
<evidence type="ECO:0000313" key="1">
    <source>
        <dbReference type="EMBL" id="RUL66003.1"/>
    </source>
</evidence>
<comment type="caution">
    <text evidence="1">The sequence shown here is derived from an EMBL/GenBank/DDBJ whole genome shotgun (WGS) entry which is preliminary data.</text>
</comment>
<proteinExistence type="predicted"/>
<evidence type="ECO:0000313" key="2">
    <source>
        <dbReference type="Proteomes" id="UP000267077"/>
    </source>
</evidence>
<gene>
    <name evidence="1" type="ORF">EKH79_04700</name>
</gene>
<dbReference type="EMBL" id="RYZR01000003">
    <property type="protein sequence ID" value="RUL66003.1"/>
    <property type="molecule type" value="Genomic_DNA"/>
</dbReference>
<sequence length="147" mass="16454">MSNSGEKHIELSVELAHDFRDGGEDNLLVVNSGNHHQIFEKIKDANHAHTITWTLTGNASGGEFCALDEADNPGFLWLVRTPREKIFHKLHLIGKTKLTIHNHHYDKSSEGLWQYQLFARFGGKVYGVPLTFCCGGMNSPNPSIKNT</sequence>
<protein>
    <submittedName>
        <fullName evidence="1">Uncharacterized protein</fullName>
    </submittedName>
</protein>
<accession>A0A3S0WQF5</accession>
<name>A0A3S0WQF5_9GAMM</name>
<dbReference type="Proteomes" id="UP000267077">
    <property type="component" value="Unassembled WGS sequence"/>
</dbReference>
<reference evidence="1 2" key="1">
    <citation type="submission" date="2018-12" db="EMBL/GenBank/DDBJ databases">
        <title>Dyella dinghuensis sp. nov. DHOA06 and Dyella choica sp. nov. 4M-K27, isolated from forest soil.</title>
        <authorList>
            <person name="Qiu L.-H."/>
            <person name="Gao Z.-H."/>
        </authorList>
    </citation>
    <scope>NUCLEOTIDE SEQUENCE [LARGE SCALE GENOMIC DNA]</scope>
    <source>
        <strain evidence="1 2">DHOA06</strain>
    </source>
</reference>
<dbReference type="RefSeq" id="WP_126672630.1">
    <property type="nucleotide sequence ID" value="NZ_RYZR01000003.1"/>
</dbReference>
<dbReference type="AlphaFoldDB" id="A0A3S0WQF5"/>